<keyword evidence="5" id="KW-1003">Cell membrane</keyword>
<dbReference type="Pfam" id="PF01052">
    <property type="entry name" value="FliMN_C"/>
    <property type="match status" value="1"/>
</dbReference>
<proteinExistence type="inferred from homology"/>
<dbReference type="AlphaFoldDB" id="A0A845QY18"/>
<dbReference type="SUPFAM" id="SSF103039">
    <property type="entry name" value="CheC-like"/>
    <property type="match status" value="1"/>
</dbReference>
<dbReference type="OrthoDB" id="9806941at2"/>
<evidence type="ECO:0000256" key="5">
    <source>
        <dbReference type="ARBA" id="ARBA00022475"/>
    </source>
</evidence>
<dbReference type="PANTHER" id="PTHR30034">
    <property type="entry name" value="FLAGELLAR MOTOR SWITCH PROTEIN FLIM"/>
    <property type="match status" value="1"/>
</dbReference>
<evidence type="ECO:0000313" key="12">
    <source>
        <dbReference type="EMBL" id="NBI07867.1"/>
    </source>
</evidence>
<dbReference type="GO" id="GO:0005886">
    <property type="term" value="C:plasma membrane"/>
    <property type="evidence" value="ECO:0007669"/>
    <property type="project" value="UniProtKB-SubCell"/>
</dbReference>
<comment type="caution">
    <text evidence="12">The sequence shown here is derived from an EMBL/GenBank/DDBJ whole genome shotgun (WGS) entry which is preliminary data.</text>
</comment>
<dbReference type="GO" id="GO:0003774">
    <property type="term" value="F:cytoskeletal motor activity"/>
    <property type="evidence" value="ECO:0007669"/>
    <property type="project" value="InterPro"/>
</dbReference>
<sequence length="332" mass="37066">MSEVLSQNEIDALLNALDTGEVDVSDMKEDTSEKKVKVYDFRNPKKIAKDQLRTLEIINENFGRLFQTFLSGHLRSPVQISVLTVDQYAYSEFSNAIVNPAFLSIIDFNPLPGEIIIDISSNIAFTVVDRLLGGVGEKVDEKRNFTEIEQTLLQNLMSKSMSLLSKAWENVIEINPIFKKIETNPQFAQIVSPNETIALITLSISIGKVEGMINFCIPHVVLEPILEKLSTKLWFSRNERKGTDNNNINLIEKSLKSAKVELKAEIGKSILSVAEIQGLSQGDVIELDNFDGNNSRIKIGTNLKFYCEPGSIGNNIAVKITSVKREGDEEDE</sequence>
<evidence type="ECO:0000313" key="13">
    <source>
        <dbReference type="Proteomes" id="UP000467132"/>
    </source>
</evidence>
<dbReference type="InterPro" id="IPR028976">
    <property type="entry name" value="CheC-like_sf"/>
</dbReference>
<evidence type="ECO:0000256" key="4">
    <source>
        <dbReference type="ARBA" id="ARBA00021898"/>
    </source>
</evidence>
<protein>
    <recommendedName>
        <fullName evidence="4 10">Flagellar motor switch protein FliM</fullName>
    </recommendedName>
</protein>
<dbReference type="InterPro" id="IPR036429">
    <property type="entry name" value="SpoA-like_sf"/>
</dbReference>
<evidence type="ECO:0000256" key="9">
    <source>
        <dbReference type="ARBA" id="ARBA00023143"/>
    </source>
</evidence>
<dbReference type="NCBIfam" id="TIGR01397">
    <property type="entry name" value="fliM_switch"/>
    <property type="match status" value="1"/>
</dbReference>
<gene>
    <name evidence="12" type="primary">fliM</name>
    <name evidence="12" type="ORF">D3Z33_13485</name>
</gene>
<keyword evidence="9" id="KW-0975">Bacterial flagellum</keyword>
<accession>A0A845QY18</accession>
<evidence type="ECO:0000256" key="1">
    <source>
        <dbReference type="ARBA" id="ARBA00004117"/>
    </source>
</evidence>
<keyword evidence="12" id="KW-0969">Cilium</keyword>
<dbReference type="GO" id="GO:0071978">
    <property type="term" value="P:bacterial-type flagellum-dependent swarming motility"/>
    <property type="evidence" value="ECO:0007669"/>
    <property type="project" value="TreeGrafter"/>
</dbReference>
<comment type="subcellular location">
    <subcellularLocation>
        <location evidence="1">Bacterial flagellum basal body</location>
    </subcellularLocation>
    <subcellularLocation>
        <location evidence="2">Cell membrane</location>
        <topology evidence="2">Peripheral membrane protein</topology>
    </subcellularLocation>
</comment>
<keyword evidence="13" id="KW-1185">Reference proteome</keyword>
<evidence type="ECO:0000256" key="2">
    <source>
        <dbReference type="ARBA" id="ARBA00004202"/>
    </source>
</evidence>
<dbReference type="PIRSF" id="PIRSF002888">
    <property type="entry name" value="FliM"/>
    <property type="match status" value="1"/>
</dbReference>
<dbReference type="InterPro" id="IPR001543">
    <property type="entry name" value="FliN-like_C"/>
</dbReference>
<dbReference type="CDD" id="cd17908">
    <property type="entry name" value="FliM"/>
    <property type="match status" value="1"/>
</dbReference>
<name>A0A845QY18_9CLOT</name>
<dbReference type="InterPro" id="IPR001689">
    <property type="entry name" value="Flag_FliM"/>
</dbReference>
<organism evidence="12 13">
    <name type="scientific">Senegalia massiliensis</name>
    <dbReference type="NCBI Taxonomy" id="1720316"/>
    <lineage>
        <taxon>Bacteria</taxon>
        <taxon>Bacillati</taxon>
        <taxon>Bacillota</taxon>
        <taxon>Clostridia</taxon>
        <taxon>Eubacteriales</taxon>
        <taxon>Clostridiaceae</taxon>
        <taxon>Senegalia</taxon>
    </lineage>
</organism>
<keyword evidence="12" id="KW-0282">Flagellum</keyword>
<keyword evidence="8" id="KW-0472">Membrane</keyword>
<dbReference type="RefSeq" id="WP_160198334.1">
    <property type="nucleotide sequence ID" value="NZ_QXXA01000016.1"/>
</dbReference>
<comment type="similarity">
    <text evidence="3">Belongs to the FliM family.</text>
</comment>
<dbReference type="GO" id="GO:0050918">
    <property type="term" value="P:positive chemotaxis"/>
    <property type="evidence" value="ECO:0007669"/>
    <property type="project" value="TreeGrafter"/>
</dbReference>
<dbReference type="Gene3D" id="2.30.330.10">
    <property type="entry name" value="SpoA-like"/>
    <property type="match status" value="1"/>
</dbReference>
<dbReference type="Pfam" id="PF02154">
    <property type="entry name" value="FliM"/>
    <property type="match status" value="1"/>
</dbReference>
<evidence type="ECO:0000256" key="8">
    <source>
        <dbReference type="ARBA" id="ARBA00023136"/>
    </source>
</evidence>
<feature type="domain" description="Flagellar motor switch protein FliN-like C-terminal" evidence="11">
    <location>
        <begin position="254"/>
        <end position="323"/>
    </location>
</feature>
<dbReference type="Gene3D" id="3.40.1550.10">
    <property type="entry name" value="CheC-like"/>
    <property type="match status" value="1"/>
</dbReference>
<keyword evidence="7" id="KW-0283">Flagellar rotation</keyword>
<dbReference type="GO" id="GO:0009425">
    <property type="term" value="C:bacterial-type flagellum basal body"/>
    <property type="evidence" value="ECO:0007669"/>
    <property type="project" value="UniProtKB-SubCell"/>
</dbReference>
<evidence type="ECO:0000259" key="11">
    <source>
        <dbReference type="Pfam" id="PF01052"/>
    </source>
</evidence>
<dbReference type="SUPFAM" id="SSF101801">
    <property type="entry name" value="Surface presentation of antigens (SPOA)"/>
    <property type="match status" value="1"/>
</dbReference>
<dbReference type="PANTHER" id="PTHR30034:SF6">
    <property type="entry name" value="YOP PROTEINS TRANSLOCATION PROTEIN Q"/>
    <property type="match status" value="1"/>
</dbReference>
<evidence type="ECO:0000256" key="10">
    <source>
        <dbReference type="NCBIfam" id="TIGR01397"/>
    </source>
</evidence>
<reference evidence="12 13" key="1">
    <citation type="submission" date="2018-08" db="EMBL/GenBank/DDBJ databases">
        <title>Murine metabolic-syndrome-specific gut microbial biobank.</title>
        <authorList>
            <person name="Liu C."/>
        </authorList>
    </citation>
    <scope>NUCLEOTIDE SEQUENCE [LARGE SCALE GENOMIC DNA]</scope>
    <source>
        <strain evidence="12 13">583</strain>
    </source>
</reference>
<evidence type="ECO:0000256" key="3">
    <source>
        <dbReference type="ARBA" id="ARBA00011049"/>
    </source>
</evidence>
<dbReference type="EMBL" id="QXXA01000016">
    <property type="protein sequence ID" value="NBI07867.1"/>
    <property type="molecule type" value="Genomic_DNA"/>
</dbReference>
<keyword evidence="12" id="KW-0966">Cell projection</keyword>
<dbReference type="Proteomes" id="UP000467132">
    <property type="component" value="Unassembled WGS sequence"/>
</dbReference>
<keyword evidence="6" id="KW-0145">Chemotaxis</keyword>
<evidence type="ECO:0000256" key="7">
    <source>
        <dbReference type="ARBA" id="ARBA00022779"/>
    </source>
</evidence>
<evidence type="ECO:0000256" key="6">
    <source>
        <dbReference type="ARBA" id="ARBA00022500"/>
    </source>
</evidence>
<dbReference type="PRINTS" id="PR00955">
    <property type="entry name" value="FLGMOTORFLIM"/>
</dbReference>